<dbReference type="Proteomes" id="UP000217790">
    <property type="component" value="Unassembled WGS sequence"/>
</dbReference>
<gene>
    <name evidence="1" type="ORF">ARMGADRAFT_1087909</name>
</gene>
<evidence type="ECO:0000313" key="1">
    <source>
        <dbReference type="EMBL" id="PBK85000.1"/>
    </source>
</evidence>
<accession>A0A2H3CT17</accession>
<dbReference type="OrthoDB" id="2686745at2759"/>
<organism evidence="1 2">
    <name type="scientific">Armillaria gallica</name>
    <name type="common">Bulbous honey fungus</name>
    <name type="synonym">Armillaria bulbosa</name>
    <dbReference type="NCBI Taxonomy" id="47427"/>
    <lineage>
        <taxon>Eukaryota</taxon>
        <taxon>Fungi</taxon>
        <taxon>Dikarya</taxon>
        <taxon>Basidiomycota</taxon>
        <taxon>Agaricomycotina</taxon>
        <taxon>Agaricomycetes</taxon>
        <taxon>Agaricomycetidae</taxon>
        <taxon>Agaricales</taxon>
        <taxon>Marasmiineae</taxon>
        <taxon>Physalacriaceae</taxon>
        <taxon>Armillaria</taxon>
    </lineage>
</organism>
<sequence>MEAEPAEDIKPSPEVSHTWKKSIYNFPPRQPGWPNSGGYSMEKKLVNECGWSKEEFESITAEVHALTKMHLDTAVCYKRQAEYKVARICKQMINKHEMLKLFIQCWPVRDMLKLHLKTTSKAHH</sequence>
<reference evidence="2" key="1">
    <citation type="journal article" date="2017" name="Nat. Ecol. Evol.">
        <title>Genome expansion and lineage-specific genetic innovations in the forest pathogenic fungi Armillaria.</title>
        <authorList>
            <person name="Sipos G."/>
            <person name="Prasanna A.N."/>
            <person name="Walter M.C."/>
            <person name="O'Connor E."/>
            <person name="Balint B."/>
            <person name="Krizsan K."/>
            <person name="Kiss B."/>
            <person name="Hess J."/>
            <person name="Varga T."/>
            <person name="Slot J."/>
            <person name="Riley R."/>
            <person name="Boka B."/>
            <person name="Rigling D."/>
            <person name="Barry K."/>
            <person name="Lee J."/>
            <person name="Mihaltcheva S."/>
            <person name="LaButti K."/>
            <person name="Lipzen A."/>
            <person name="Waldron R."/>
            <person name="Moloney N.M."/>
            <person name="Sperisen C."/>
            <person name="Kredics L."/>
            <person name="Vagvoelgyi C."/>
            <person name="Patrignani A."/>
            <person name="Fitzpatrick D."/>
            <person name="Nagy I."/>
            <person name="Doyle S."/>
            <person name="Anderson J.B."/>
            <person name="Grigoriev I.V."/>
            <person name="Gueldener U."/>
            <person name="Muensterkoetter M."/>
            <person name="Nagy L.G."/>
        </authorList>
    </citation>
    <scope>NUCLEOTIDE SEQUENCE [LARGE SCALE GENOMIC DNA]</scope>
    <source>
        <strain evidence="2">Ar21-2</strain>
    </source>
</reference>
<proteinExistence type="predicted"/>
<dbReference type="InParanoid" id="A0A2H3CT17"/>
<dbReference type="EMBL" id="KZ293694">
    <property type="protein sequence ID" value="PBK85000.1"/>
    <property type="molecule type" value="Genomic_DNA"/>
</dbReference>
<dbReference type="STRING" id="47427.A0A2H3CT17"/>
<name>A0A2H3CT17_ARMGA</name>
<protein>
    <submittedName>
        <fullName evidence="1">Uncharacterized protein</fullName>
    </submittedName>
</protein>
<keyword evidence="2" id="KW-1185">Reference proteome</keyword>
<dbReference type="AlphaFoldDB" id="A0A2H3CT17"/>
<evidence type="ECO:0000313" key="2">
    <source>
        <dbReference type="Proteomes" id="UP000217790"/>
    </source>
</evidence>